<dbReference type="Pfam" id="PF14576">
    <property type="entry name" value="SEO_N"/>
    <property type="match status" value="1"/>
</dbReference>
<reference evidence="3" key="1">
    <citation type="submission" date="2023-10" db="EMBL/GenBank/DDBJ databases">
        <authorList>
            <person name="Domelevo Entfellner J.-B."/>
        </authorList>
    </citation>
    <scope>NUCLEOTIDE SEQUENCE</scope>
</reference>
<keyword evidence="4" id="KW-1185">Reference proteome</keyword>
<dbReference type="InterPro" id="IPR027942">
    <property type="entry name" value="SEO_N"/>
</dbReference>
<dbReference type="EMBL" id="OY731398">
    <property type="protein sequence ID" value="CAJ1786232.1"/>
    <property type="molecule type" value="Genomic_DNA"/>
</dbReference>
<feature type="domain" description="Sieve element occlusion C-terminal" evidence="2">
    <location>
        <begin position="360"/>
        <end position="497"/>
    </location>
</feature>
<evidence type="ECO:0008006" key="5">
    <source>
        <dbReference type="Google" id="ProtNLM"/>
    </source>
</evidence>
<dbReference type="AlphaFoldDB" id="A0AA86RUQ1"/>
<protein>
    <recommendedName>
        <fullName evidence="5">Protein SIEVE ELEMENT OCCLUSION B-like</fullName>
    </recommendedName>
</protein>
<evidence type="ECO:0000259" key="2">
    <source>
        <dbReference type="Pfam" id="PF14577"/>
    </source>
</evidence>
<dbReference type="PANTHER" id="PTHR33232:SF9">
    <property type="entry name" value="PROTEIN SIEVE ELEMENT OCCLUSION B"/>
    <property type="match status" value="1"/>
</dbReference>
<dbReference type="Gramene" id="rna-AYBTSS11_LOCUS232">
    <property type="protein sequence ID" value="CAJ1786232.1"/>
    <property type="gene ID" value="gene-AYBTSS11_LOCUS232"/>
</dbReference>
<dbReference type="Proteomes" id="UP001189624">
    <property type="component" value="Chromosome 1"/>
</dbReference>
<sequence>MAIFDMLTMYKWDVKVVLALAAFALTYGEFCLLAHIQDSYQFAKRLAILKQLLSTMENASSLKLWFDTLNDLVKITLEVTKCVIDVHDLPTEHATAYDYMPIACYWTIRSIVTCTTQITSLTTLGYEVFLSNIGAWELSTLTSKLENIINHLRQQADSRSKHISRPLFNISAASASMMHDEAYARLRDMFSKPQTDNVKVLKALINAQDVDQPLYDGFFKQRVSLGALRRRTVLLLISGPEFSSVEIDFLESFDKDINKNLARRLQSMHGLVWIPIVDPDSEWNEAKQKRFQSVRGRMPWYSVYDPSFIGKPVISFIQKEWKYRDKPIMVVLDPQGKVSCLNAIRMIWIWGRVAYPFTSSREEALWKDQSWKLDFLADIFYTKIRNWTTDGKYIFLYGGNDFEWIKSFVEEARRVATATKINLEMLYVGKSNKENQVREIIVRMIRENLNTDYLPNRVIIWLFWFRLHNMLFSKLQLKNIDANKHQMQEIEKLLGNDDDNVMEEIKKLVSYDKHGGWILLAEGSEIVIIGNAATGLQTLVEYDVMWKEHVGRDGFAKAFKNHYNKVLSAVSSCCKFEFSPKIEKTSELLVCPECHDHMHVITTYHCCHDGETYQDFFFSTSTPPIVPYKIRGMS</sequence>
<feature type="domain" description="Sieve element occlusion N-terminal" evidence="1">
    <location>
        <begin position="1"/>
        <end position="192"/>
    </location>
</feature>
<name>A0AA86RUQ1_9FABA</name>
<dbReference type="PANTHER" id="PTHR33232">
    <property type="entry name" value="PROTEIN SIEVE ELEMENT OCCLUSION B-LIKE"/>
    <property type="match status" value="1"/>
</dbReference>
<dbReference type="GO" id="GO:0010088">
    <property type="term" value="P:phloem development"/>
    <property type="evidence" value="ECO:0007669"/>
    <property type="project" value="InterPro"/>
</dbReference>
<organism evidence="3 4">
    <name type="scientific">Sphenostylis stenocarpa</name>
    <dbReference type="NCBI Taxonomy" id="92480"/>
    <lineage>
        <taxon>Eukaryota</taxon>
        <taxon>Viridiplantae</taxon>
        <taxon>Streptophyta</taxon>
        <taxon>Embryophyta</taxon>
        <taxon>Tracheophyta</taxon>
        <taxon>Spermatophyta</taxon>
        <taxon>Magnoliopsida</taxon>
        <taxon>eudicotyledons</taxon>
        <taxon>Gunneridae</taxon>
        <taxon>Pentapetalae</taxon>
        <taxon>rosids</taxon>
        <taxon>fabids</taxon>
        <taxon>Fabales</taxon>
        <taxon>Fabaceae</taxon>
        <taxon>Papilionoideae</taxon>
        <taxon>50 kb inversion clade</taxon>
        <taxon>NPAAA clade</taxon>
        <taxon>indigoferoid/millettioid clade</taxon>
        <taxon>Phaseoleae</taxon>
        <taxon>Sphenostylis</taxon>
    </lineage>
</organism>
<proteinExistence type="predicted"/>
<evidence type="ECO:0000313" key="3">
    <source>
        <dbReference type="EMBL" id="CAJ1786232.1"/>
    </source>
</evidence>
<dbReference type="InterPro" id="IPR039299">
    <property type="entry name" value="SEOA"/>
</dbReference>
<gene>
    <name evidence="3" type="ORF">AYBTSS11_LOCUS232</name>
</gene>
<evidence type="ECO:0000313" key="4">
    <source>
        <dbReference type="Proteomes" id="UP001189624"/>
    </source>
</evidence>
<evidence type="ECO:0000259" key="1">
    <source>
        <dbReference type="Pfam" id="PF14576"/>
    </source>
</evidence>
<accession>A0AA86RUQ1</accession>
<dbReference type="Pfam" id="PF14577">
    <property type="entry name" value="SEO_C"/>
    <property type="match status" value="1"/>
</dbReference>
<dbReference type="InterPro" id="IPR027944">
    <property type="entry name" value="SEO_C"/>
</dbReference>